<evidence type="ECO:0000259" key="12">
    <source>
        <dbReference type="Pfam" id="PF08264"/>
    </source>
</evidence>
<evidence type="ECO:0000256" key="5">
    <source>
        <dbReference type="ARBA" id="ARBA00022840"/>
    </source>
</evidence>
<dbReference type="GO" id="GO:0004822">
    <property type="term" value="F:isoleucine-tRNA ligase activity"/>
    <property type="evidence" value="ECO:0007669"/>
    <property type="project" value="UniProtKB-EC"/>
</dbReference>
<dbReference type="Gene3D" id="3.40.50.620">
    <property type="entry name" value="HUPs"/>
    <property type="match status" value="2"/>
</dbReference>
<keyword evidence="7 10" id="KW-0030">Aminoacyl-tRNA synthetase</keyword>
<dbReference type="Pfam" id="PF08264">
    <property type="entry name" value="Anticodon_1"/>
    <property type="match status" value="1"/>
</dbReference>
<dbReference type="HAMAP" id="MF_02003">
    <property type="entry name" value="Ile_tRNA_synth_type2"/>
    <property type="match status" value="1"/>
</dbReference>
<evidence type="ECO:0000256" key="2">
    <source>
        <dbReference type="ARBA" id="ARBA00022490"/>
    </source>
</evidence>
<dbReference type="InterPro" id="IPR014729">
    <property type="entry name" value="Rossmann-like_a/b/a_fold"/>
</dbReference>
<dbReference type="CDD" id="cd07961">
    <property type="entry name" value="Anticodon_Ia_Ile_ABEc"/>
    <property type="match status" value="1"/>
</dbReference>
<dbReference type="PANTHER" id="PTHR42780">
    <property type="entry name" value="SOLEUCYL-TRNA SYNTHETASE"/>
    <property type="match status" value="1"/>
</dbReference>
<evidence type="ECO:0000256" key="9">
    <source>
        <dbReference type="ARBA" id="ARBA00048359"/>
    </source>
</evidence>
<sequence length="1044" mass="119032">MRKVDTKETAHAREQRVLAGWREQETFKKSVEQREGQPSFVFYEGPPTANGLPHAGHVLGRVIKDFIARYKTMTGYQVVRKAGWDTHGLPVELGVEKQLGISGKKEIEEYGVEQFIEKCKESVFQYEKQWRDFSEEIGYWLDFDDPYVTLQNEYIESVWHILSHIHRKGLLYKGHRVTPYCPSCQTSLSTHEVAQGYKDVKDLSATVKFTSKASGEHFLVWTTTPWTLPANVTLAVHPDLTYCRVKQGKDVYILAKNLVDKVLQGDFELLSEHLGSEFVGVDYTAPFSFIAVEKGHRVVAADFVTESSGTGIVHLAPAFGDDDYQVIKKLGLSYVNPVDTAGRYKAEVTSLAGRFVKDCDVDIVKDLAGRGLLYTKEKYEHSYPFCWRCDSPLLYYAMESWFIQTTAVKEQLIANNQQVTWYPEHIKDGRFGRFLEDLMDWNISRSRYWGTPLNVWECTSCEQQYAPSGLDDLRSHATKPLTDIELHKPYIDQVDLNCPSCQGIMKRTPEVIDVWFDSGSMPFAQYHYPFAEGDRFKQQFPADMICEGIDQTRGWFYSLLAVSTLYTGQAPYKSVMSLGHILDENGQKMSKSKGNVLHPSELVQEFGADALRWALLSDSAPWNSKRFSKKIVAEAKSKVIDTLMNVHSFYTLYATIDGYDPQAHFNEQAHRLTVHTEGNKSSEHEHVQVMDQWLKSRLHSTVKAVHQVLEHYDFMNASRAIEDFVEQLSNWYIRRSRDRFWSEGLSSDKRAAYGTLHQVLVTLSQLVAPFIPFLAEDMYGNLTGESVHLTEFPEPDESLINEQLEKEMENVLQIVELARSVRNTSSMKTKQPLSELVLVPLEDTADVSRFYDIIKDEVNVKSIVQQQDETGLLEYALKLNFKQAGPKYGKSVGELQTFITQLSAEQAKQAVDEGGLAVQLEEGQSVYVDLEDMLVEKKATRKYASATGKQYTVALNTTLTKELVQEGIVREISRAVQEYRKKLNLSVEQRIHLILDVDAETKEALQEFNDLLQRSLLLSDLNFSKVEDMEYVTIGDKQVGMAIQ</sequence>
<keyword evidence="10" id="KW-0479">Metal-binding</keyword>
<comment type="domain">
    <text evidence="10">IleRS has two distinct active sites: one for aminoacylation and one for editing. The misactivated valine is translocated from the active site to the editing site, which sterically excludes the correctly activated isoleucine. The single editing site contains two valyl binding pockets, one specific for each substrate (Val-AMP or Val-tRNA(Ile)).</text>
</comment>
<dbReference type="Pfam" id="PF00133">
    <property type="entry name" value="tRNA-synt_1"/>
    <property type="match status" value="1"/>
</dbReference>
<evidence type="ECO:0000256" key="3">
    <source>
        <dbReference type="ARBA" id="ARBA00022598"/>
    </source>
</evidence>
<dbReference type="PRINTS" id="PR00984">
    <property type="entry name" value="TRNASYNTHILE"/>
</dbReference>
<evidence type="ECO:0000259" key="11">
    <source>
        <dbReference type="Pfam" id="PF00133"/>
    </source>
</evidence>
<keyword evidence="5 10" id="KW-0067">ATP-binding</keyword>
<feature type="domain" description="Aminoacyl-tRNA synthetase class Ia" evidence="11">
    <location>
        <begin position="18"/>
        <end position="618"/>
    </location>
</feature>
<keyword evidence="14" id="KW-1185">Reference proteome</keyword>
<dbReference type="PANTHER" id="PTHR42780:SF1">
    <property type="entry name" value="ISOLEUCINE--TRNA LIGASE, CYTOPLASMIC"/>
    <property type="match status" value="1"/>
</dbReference>
<comment type="function">
    <text evidence="8 10">Catalyzes the attachment of isoleucine to tRNA(Ile). As IleRS can inadvertently accommodate and process structurally similar amino acids such as valine, to avoid such errors it has two additional distinct tRNA(Ile)-dependent editing activities. One activity is designated as 'pretransfer' editing and involves the hydrolysis of activated Val-AMP. The other activity is designated 'posttransfer' editing and involves deacylation of mischarged Val-tRNA(Ile).</text>
</comment>
<name>A0ABT9W3D2_9BACI</name>
<feature type="short sequence motif" description="'KMSKS' region" evidence="10">
    <location>
        <begin position="588"/>
        <end position="592"/>
    </location>
</feature>
<dbReference type="InterPro" id="IPR033709">
    <property type="entry name" value="Anticodon_Ile_ABEc"/>
</dbReference>
<evidence type="ECO:0000256" key="10">
    <source>
        <dbReference type="HAMAP-Rule" id="MF_02003"/>
    </source>
</evidence>
<feature type="domain" description="Methionyl/Valyl/Leucyl/Isoleucyl-tRNA synthetase anticodon-binding" evidence="12">
    <location>
        <begin position="691"/>
        <end position="835"/>
    </location>
</feature>
<organism evidence="13 14">
    <name type="scientific">Caldalkalibacillus horti</name>
    <dbReference type="NCBI Taxonomy" id="77523"/>
    <lineage>
        <taxon>Bacteria</taxon>
        <taxon>Bacillati</taxon>
        <taxon>Bacillota</taxon>
        <taxon>Bacilli</taxon>
        <taxon>Bacillales</taxon>
        <taxon>Bacillaceae</taxon>
        <taxon>Caldalkalibacillus</taxon>
    </lineage>
</organism>
<dbReference type="InterPro" id="IPR023586">
    <property type="entry name" value="Ile-tRNA-ligase_type2"/>
</dbReference>
<feature type="short sequence motif" description="'HIGH' region" evidence="10">
    <location>
        <begin position="47"/>
        <end position="57"/>
    </location>
</feature>
<keyword evidence="3 10" id="KW-0436">Ligase</keyword>
<comment type="catalytic activity">
    <reaction evidence="9 10">
        <text>tRNA(Ile) + L-isoleucine + ATP = L-isoleucyl-tRNA(Ile) + AMP + diphosphate</text>
        <dbReference type="Rhea" id="RHEA:11060"/>
        <dbReference type="Rhea" id="RHEA-COMP:9666"/>
        <dbReference type="Rhea" id="RHEA-COMP:9695"/>
        <dbReference type="ChEBI" id="CHEBI:30616"/>
        <dbReference type="ChEBI" id="CHEBI:33019"/>
        <dbReference type="ChEBI" id="CHEBI:58045"/>
        <dbReference type="ChEBI" id="CHEBI:78442"/>
        <dbReference type="ChEBI" id="CHEBI:78528"/>
        <dbReference type="ChEBI" id="CHEBI:456215"/>
        <dbReference type="EC" id="6.1.1.5"/>
    </reaction>
</comment>
<dbReference type="InterPro" id="IPR013155">
    <property type="entry name" value="M/V/L/I-tRNA-synth_anticd-bd"/>
</dbReference>
<dbReference type="EC" id="6.1.1.5" evidence="10"/>
<comment type="similarity">
    <text evidence="1 10">Belongs to the class-I aminoacyl-tRNA synthetase family. IleS type 2 subfamily.</text>
</comment>
<keyword evidence="4 10" id="KW-0547">Nucleotide-binding</keyword>
<dbReference type="SUPFAM" id="SSF47323">
    <property type="entry name" value="Anticodon-binding domain of a subclass of class I aminoacyl-tRNA synthetases"/>
    <property type="match status" value="2"/>
</dbReference>
<dbReference type="InterPro" id="IPR002300">
    <property type="entry name" value="aa-tRNA-synth_Ia"/>
</dbReference>
<dbReference type="SUPFAM" id="SSF50677">
    <property type="entry name" value="ValRS/IleRS/LeuRS editing domain"/>
    <property type="match status" value="1"/>
</dbReference>
<comment type="caution">
    <text evidence="13">The sequence shown here is derived from an EMBL/GenBank/DDBJ whole genome shotgun (WGS) entry which is preliminary data.</text>
</comment>
<dbReference type="InterPro" id="IPR009080">
    <property type="entry name" value="tRNAsynth_Ia_anticodon-bd"/>
</dbReference>
<evidence type="ECO:0000256" key="6">
    <source>
        <dbReference type="ARBA" id="ARBA00022917"/>
    </source>
</evidence>
<dbReference type="Gene3D" id="1.10.730.10">
    <property type="entry name" value="Isoleucyl-tRNA Synthetase, Domain 1"/>
    <property type="match status" value="1"/>
</dbReference>
<dbReference type="Pfam" id="PF19302">
    <property type="entry name" value="DUF5915"/>
    <property type="match status" value="1"/>
</dbReference>
<keyword evidence="2 10" id="KW-0963">Cytoplasm</keyword>
<dbReference type="Proteomes" id="UP001235840">
    <property type="component" value="Unassembled WGS sequence"/>
</dbReference>
<dbReference type="NCBIfam" id="TIGR00392">
    <property type="entry name" value="ileS"/>
    <property type="match status" value="1"/>
</dbReference>
<feature type="binding site" evidence="10">
    <location>
        <position position="591"/>
    </location>
    <ligand>
        <name>ATP</name>
        <dbReference type="ChEBI" id="CHEBI:30616"/>
    </ligand>
</feature>
<dbReference type="EMBL" id="JAUSTY010000019">
    <property type="protein sequence ID" value="MDQ0167746.1"/>
    <property type="molecule type" value="Genomic_DNA"/>
</dbReference>
<comment type="subunit">
    <text evidence="10">Monomer.</text>
</comment>
<dbReference type="CDD" id="cd00818">
    <property type="entry name" value="IleRS_core"/>
    <property type="match status" value="1"/>
</dbReference>
<dbReference type="InterPro" id="IPR009008">
    <property type="entry name" value="Val/Leu/Ile-tRNA-synth_edit"/>
</dbReference>
<keyword evidence="6 10" id="KW-0648">Protein biosynthesis</keyword>
<evidence type="ECO:0000256" key="8">
    <source>
        <dbReference type="ARBA" id="ARBA00025217"/>
    </source>
</evidence>
<reference evidence="13 14" key="1">
    <citation type="submission" date="2023-07" db="EMBL/GenBank/DDBJ databases">
        <title>Genomic Encyclopedia of Type Strains, Phase IV (KMG-IV): sequencing the most valuable type-strain genomes for metagenomic binning, comparative biology and taxonomic classification.</title>
        <authorList>
            <person name="Goeker M."/>
        </authorList>
    </citation>
    <scope>NUCLEOTIDE SEQUENCE [LARGE SCALE GENOMIC DNA]</scope>
    <source>
        <strain evidence="13 14">DSM 12751</strain>
    </source>
</reference>
<comment type="cofactor">
    <cofactor evidence="10">
        <name>Zn(2+)</name>
        <dbReference type="ChEBI" id="CHEBI:29105"/>
    </cofactor>
</comment>
<keyword evidence="10" id="KW-0862">Zinc</keyword>
<comment type="subcellular location">
    <subcellularLocation>
        <location evidence="10">Cytoplasm</location>
    </subcellularLocation>
</comment>
<proteinExistence type="inferred from homology"/>
<gene>
    <name evidence="10" type="primary">ileS</name>
    <name evidence="13" type="ORF">J2S11_003673</name>
</gene>
<accession>A0ABT9W3D2</accession>
<protein>
    <recommendedName>
        <fullName evidence="10">Isoleucine--tRNA ligase</fullName>
        <ecNumber evidence="10">6.1.1.5</ecNumber>
    </recommendedName>
    <alternativeName>
        <fullName evidence="10">Isoleucyl-tRNA synthetase</fullName>
        <shortName evidence="10">IleRS</shortName>
    </alternativeName>
</protein>
<evidence type="ECO:0000256" key="7">
    <source>
        <dbReference type="ARBA" id="ARBA00023146"/>
    </source>
</evidence>
<evidence type="ECO:0000313" key="13">
    <source>
        <dbReference type="EMBL" id="MDQ0167746.1"/>
    </source>
</evidence>
<evidence type="ECO:0000256" key="4">
    <source>
        <dbReference type="ARBA" id="ARBA00022741"/>
    </source>
</evidence>
<evidence type="ECO:0000313" key="14">
    <source>
        <dbReference type="Proteomes" id="UP001235840"/>
    </source>
</evidence>
<dbReference type="InterPro" id="IPR002301">
    <property type="entry name" value="Ile-tRNA-ligase"/>
</dbReference>
<dbReference type="InterPro" id="IPR001412">
    <property type="entry name" value="aa-tRNA-synth_I_CS"/>
</dbReference>
<dbReference type="SUPFAM" id="SSF52374">
    <property type="entry name" value="Nucleotidylyl transferase"/>
    <property type="match status" value="1"/>
</dbReference>
<dbReference type="PROSITE" id="PS00178">
    <property type="entry name" value="AA_TRNA_LIGASE_I"/>
    <property type="match status" value="1"/>
</dbReference>
<evidence type="ECO:0000256" key="1">
    <source>
        <dbReference type="ARBA" id="ARBA00007078"/>
    </source>
</evidence>